<sequence>MAKMMTQLDMLAKIVMGSGAKIVNDVSVGGVNPEEAHFEKLYNAEVNFLANQGELARPKVSGKDMLPHNWAIRVVINEDAVASRAKASKLPTKGGNSKGKSKAPVFESSEASSDSEGFYEMHLT</sequence>
<reference evidence="3" key="1">
    <citation type="journal article" date="2011" name="Nature">
        <title>Genome sequence and analysis of the tuber crop potato.</title>
        <authorList>
            <consortium name="The Potato Genome Sequencing Consortium"/>
        </authorList>
    </citation>
    <scope>NUCLEOTIDE SEQUENCE [LARGE SCALE GENOMIC DNA]</scope>
    <source>
        <strain evidence="3">cv. DM1-3 516 R44</strain>
    </source>
</reference>
<accession>M1E198</accession>
<dbReference type="HOGENOM" id="CLU_029307_6_1_1"/>
<reference evidence="2" key="2">
    <citation type="submission" date="2015-06" db="UniProtKB">
        <authorList>
            <consortium name="EnsemblPlants"/>
        </authorList>
    </citation>
    <scope>IDENTIFICATION</scope>
    <source>
        <strain evidence="2">DM1-3 516 R44</strain>
    </source>
</reference>
<dbReference type="AlphaFoldDB" id="M1E198"/>
<evidence type="ECO:0008006" key="4">
    <source>
        <dbReference type="Google" id="ProtNLM"/>
    </source>
</evidence>
<dbReference type="Gramene" id="PGSC0003DMT400097720">
    <property type="protein sequence ID" value="PGSC0003DMT400097720"/>
    <property type="gene ID" value="PGSC0003DMG400047291"/>
</dbReference>
<feature type="region of interest" description="Disordered" evidence="1">
    <location>
        <begin position="84"/>
        <end position="124"/>
    </location>
</feature>
<name>M1E198_SOLTU</name>
<protein>
    <recommendedName>
        <fullName evidence="4">Integrase core domain containing protein</fullName>
    </recommendedName>
</protein>
<proteinExistence type="predicted"/>
<evidence type="ECO:0000313" key="3">
    <source>
        <dbReference type="Proteomes" id="UP000011115"/>
    </source>
</evidence>
<evidence type="ECO:0000256" key="1">
    <source>
        <dbReference type="SAM" id="MobiDB-lite"/>
    </source>
</evidence>
<organism evidence="2 3">
    <name type="scientific">Solanum tuberosum</name>
    <name type="common">Potato</name>
    <dbReference type="NCBI Taxonomy" id="4113"/>
    <lineage>
        <taxon>Eukaryota</taxon>
        <taxon>Viridiplantae</taxon>
        <taxon>Streptophyta</taxon>
        <taxon>Embryophyta</taxon>
        <taxon>Tracheophyta</taxon>
        <taxon>Spermatophyta</taxon>
        <taxon>Magnoliopsida</taxon>
        <taxon>eudicotyledons</taxon>
        <taxon>Gunneridae</taxon>
        <taxon>Pentapetalae</taxon>
        <taxon>asterids</taxon>
        <taxon>lamiids</taxon>
        <taxon>Solanales</taxon>
        <taxon>Solanaceae</taxon>
        <taxon>Solanoideae</taxon>
        <taxon>Solaneae</taxon>
        <taxon>Solanum</taxon>
    </lineage>
</organism>
<keyword evidence="3" id="KW-1185">Reference proteome</keyword>
<dbReference type="PaxDb" id="4113-PGSC0003DMT400097720"/>
<evidence type="ECO:0000313" key="2">
    <source>
        <dbReference type="EnsemblPlants" id="PGSC0003DMT400097720"/>
    </source>
</evidence>
<dbReference type="EnsemblPlants" id="PGSC0003DMT400097720">
    <property type="protein sequence ID" value="PGSC0003DMT400097720"/>
    <property type="gene ID" value="PGSC0003DMG400047291"/>
</dbReference>
<dbReference type="Proteomes" id="UP000011115">
    <property type="component" value="Unassembled WGS sequence"/>
</dbReference>
<dbReference type="InParanoid" id="M1E198"/>